<dbReference type="InterPro" id="IPR038440">
    <property type="entry name" value="FimV_C_sf"/>
</dbReference>
<name>A0A1A7RDJ7_9GAMM</name>
<evidence type="ECO:0000256" key="1">
    <source>
        <dbReference type="SAM" id="MobiDB-lite"/>
    </source>
</evidence>
<accession>A0A1A7RDJ7</accession>
<dbReference type="EMBL" id="LZDS01000023">
    <property type="protein sequence ID" value="OBX28767.1"/>
    <property type="molecule type" value="Genomic_DNA"/>
</dbReference>
<proteinExistence type="predicted"/>
<keyword evidence="3" id="KW-1185">Reference proteome</keyword>
<feature type="region of interest" description="Disordered" evidence="1">
    <location>
        <begin position="27"/>
        <end position="49"/>
    </location>
</feature>
<organism evidence="2 3">
    <name type="scientific">Acinetobacter gandensis</name>
    <dbReference type="NCBI Taxonomy" id="1443941"/>
    <lineage>
        <taxon>Bacteria</taxon>
        <taxon>Pseudomonadati</taxon>
        <taxon>Pseudomonadota</taxon>
        <taxon>Gammaproteobacteria</taxon>
        <taxon>Moraxellales</taxon>
        <taxon>Moraxellaceae</taxon>
        <taxon>Acinetobacter</taxon>
    </lineage>
</organism>
<dbReference type="AlphaFoldDB" id="A0A1A7RDJ7"/>
<reference evidence="3" key="1">
    <citation type="submission" date="2016-06" db="EMBL/GenBank/DDBJ databases">
        <authorList>
            <person name="Radolfova-Krizova L."/>
            <person name="Nemec A."/>
        </authorList>
    </citation>
    <scope>NUCLEOTIDE SEQUENCE [LARGE SCALE GENOMIC DNA]</scope>
    <source>
        <strain evidence="3">ANC 4275</strain>
    </source>
</reference>
<evidence type="ECO:0008006" key="4">
    <source>
        <dbReference type="Google" id="ProtNLM"/>
    </source>
</evidence>
<comment type="caution">
    <text evidence="2">The sequence shown here is derived from an EMBL/GenBank/DDBJ whole genome shotgun (WGS) entry which is preliminary data.</text>
</comment>
<evidence type="ECO:0000313" key="2">
    <source>
        <dbReference type="EMBL" id="OBX28767.1"/>
    </source>
</evidence>
<protein>
    <recommendedName>
        <fullName evidence="4">Fimbrial protein FimV</fullName>
    </recommendedName>
</protein>
<dbReference type="RefSeq" id="WP_067763840.1">
    <property type="nucleotide sequence ID" value="NZ_LZDS01000023.1"/>
</dbReference>
<sequence length="436" mass="48364">MLIYVIPLVILVIVLVILNKRQKDQESDKATKPVKAKKTGTSAKAAPKKTHAVDNTVIEKKKMTELTADTRSKIEKLIAERNFFSAEAQINQSLKKDNSQHELYLYLLDIHILQKDEFAISQLLSHIRSLELDDILEQAEVKKAEYECNKEQKDDSINFVSPVVEETTPSTSAKNTADFDALMETTTAPAAESKVEEIKPLDFNFSSAPKVQSEVVEKPTQVEDIKPLEFESFTTQDKPVITETAPLITPTETAVDEIKPLDFNMDFAPSTSSTTQPVEALNATQDKIEPLDFSFTTDVPKTEEAKVEEPTLSFDLTDFDTAKQEEQPATALDFKLDTIPSVEDKPAVAPSTGLSFDISGVSAPVVASTTDHNDPLVQSFPELLEVNEAQLNIELAEQYVKLGAYQAARDVLAEKEAEFSTEQRQQAEQLLNQIAS</sequence>
<dbReference type="OrthoDB" id="6713201at2"/>
<gene>
    <name evidence="2" type="ORF">A9J31_03865</name>
</gene>
<dbReference type="STRING" id="1443941.A9J31_03865"/>
<dbReference type="Proteomes" id="UP000185753">
    <property type="component" value="Unassembled WGS sequence"/>
</dbReference>
<evidence type="ECO:0000313" key="3">
    <source>
        <dbReference type="Proteomes" id="UP000185753"/>
    </source>
</evidence>
<dbReference type="Gene3D" id="1.20.58.2200">
    <property type="match status" value="1"/>
</dbReference>